<keyword evidence="4" id="KW-1185">Reference proteome</keyword>
<evidence type="ECO:0000256" key="2">
    <source>
        <dbReference type="HAMAP-Rule" id="MF_00674"/>
    </source>
</evidence>
<evidence type="ECO:0000313" key="4">
    <source>
        <dbReference type="Proteomes" id="UP000464314"/>
    </source>
</evidence>
<reference evidence="3 4" key="1">
    <citation type="submission" date="2020-01" db="EMBL/GenBank/DDBJ databases">
        <title>Genome analysis of Anaerocolumna sp. CBA3638.</title>
        <authorList>
            <person name="Kim J."/>
            <person name="Roh S.W."/>
        </authorList>
    </citation>
    <scope>NUCLEOTIDE SEQUENCE [LARGE SCALE GENOMIC DNA]</scope>
    <source>
        <strain evidence="3 4">CBA3638</strain>
    </source>
</reference>
<dbReference type="PANTHER" id="PTHR37478">
    <property type="match status" value="1"/>
</dbReference>
<name>A0A6P1TMK2_9FIRM</name>
<dbReference type="Gene3D" id="1.10.10.10">
    <property type="entry name" value="Winged helix-like DNA-binding domain superfamily/Winged helix DNA-binding domain"/>
    <property type="match status" value="1"/>
</dbReference>
<evidence type="ECO:0000313" key="3">
    <source>
        <dbReference type="EMBL" id="QHQ60568.1"/>
    </source>
</evidence>
<accession>A0A6P1TMK2</accession>
<dbReference type="InterPro" id="IPR002852">
    <property type="entry name" value="UPF0251"/>
</dbReference>
<dbReference type="AlphaFoldDB" id="A0A6P1TMK2"/>
<dbReference type="InterPro" id="IPR036388">
    <property type="entry name" value="WH-like_DNA-bd_sf"/>
</dbReference>
<dbReference type="KEGG" id="anr:Ana3638_07115"/>
<dbReference type="Pfam" id="PF02001">
    <property type="entry name" value="DUF134"/>
    <property type="match status" value="1"/>
</dbReference>
<sequence length="111" mass="12626">MPRSAKCRKVCAEFDHKVFTPEDNRLGYIVLSVDELEALRLCDLEDLEQEDAAKKMGISRGTFQRILYSGRHKTVEALCDGKGILVQGGNYEITERDCHCDFGCKRCKKQP</sequence>
<evidence type="ECO:0000256" key="1">
    <source>
        <dbReference type="ARBA" id="ARBA00009350"/>
    </source>
</evidence>
<dbReference type="PANTHER" id="PTHR37478:SF2">
    <property type="entry name" value="UPF0251 PROTEIN TK0562"/>
    <property type="match status" value="1"/>
</dbReference>
<dbReference type="SUPFAM" id="SSF88659">
    <property type="entry name" value="Sigma3 and sigma4 domains of RNA polymerase sigma factors"/>
    <property type="match status" value="1"/>
</dbReference>
<gene>
    <name evidence="3" type="ORF">Ana3638_07115</name>
</gene>
<protein>
    <recommendedName>
        <fullName evidence="2">UPF0251 protein Ana3638_07115</fullName>
    </recommendedName>
</protein>
<organism evidence="3 4">
    <name type="scientific">Anaerocolumna sedimenticola</name>
    <dbReference type="NCBI Taxonomy" id="2696063"/>
    <lineage>
        <taxon>Bacteria</taxon>
        <taxon>Bacillati</taxon>
        <taxon>Bacillota</taxon>
        <taxon>Clostridia</taxon>
        <taxon>Lachnospirales</taxon>
        <taxon>Lachnospiraceae</taxon>
        <taxon>Anaerocolumna</taxon>
    </lineage>
</organism>
<proteinExistence type="inferred from homology"/>
<dbReference type="RefSeq" id="WP_161837404.1">
    <property type="nucleotide sequence ID" value="NZ_CP048000.1"/>
</dbReference>
<dbReference type="HAMAP" id="MF_00674">
    <property type="entry name" value="UPF0251"/>
    <property type="match status" value="1"/>
</dbReference>
<dbReference type="EMBL" id="CP048000">
    <property type="protein sequence ID" value="QHQ60568.1"/>
    <property type="molecule type" value="Genomic_DNA"/>
</dbReference>
<dbReference type="Proteomes" id="UP000464314">
    <property type="component" value="Chromosome"/>
</dbReference>
<dbReference type="InterPro" id="IPR013324">
    <property type="entry name" value="RNA_pol_sigma_r3/r4-like"/>
</dbReference>
<comment type="similarity">
    <text evidence="1 2">Belongs to the UPF0251 family.</text>
</comment>